<keyword evidence="3" id="KW-1185">Reference proteome</keyword>
<feature type="transmembrane region" description="Helical" evidence="1">
    <location>
        <begin position="12"/>
        <end position="42"/>
    </location>
</feature>
<gene>
    <name evidence="2" type="ORF">O1D97_01925</name>
</gene>
<dbReference type="EMBL" id="JAPUBN010000006">
    <property type="protein sequence ID" value="MCZ2720434.1"/>
    <property type="molecule type" value="Genomic_DNA"/>
</dbReference>
<proteinExistence type="predicted"/>
<dbReference type="Proteomes" id="UP001149719">
    <property type="component" value="Unassembled WGS sequence"/>
</dbReference>
<dbReference type="InterPro" id="IPR025498">
    <property type="entry name" value="DUF4389"/>
</dbReference>
<keyword evidence="1" id="KW-1133">Transmembrane helix</keyword>
<dbReference type="RefSeq" id="WP_269122321.1">
    <property type="nucleotide sequence ID" value="NZ_JAPUBN010000006.1"/>
</dbReference>
<name>A0ABT4JS62_9GAMM</name>
<sequence>MSKPGYTQQDFWIRLIFMLVYWVILNVSLSIFGFLVLVMTIIRFGSQHKPEGMIQFQFNLTEFITQILSFLIFKTDNKPFPFSPWPKVKDND</sequence>
<evidence type="ECO:0000313" key="3">
    <source>
        <dbReference type="Proteomes" id="UP001149719"/>
    </source>
</evidence>
<reference evidence="2" key="1">
    <citation type="submission" date="2022-12" db="EMBL/GenBank/DDBJ databases">
        <title>Marinomonas 15G1-11 sp. nov, isolated from marine algae.</title>
        <authorList>
            <person name="Butt M."/>
            <person name="Choi D.G."/>
            <person name="Kim J.M."/>
            <person name="Lee J.K."/>
            <person name="Baek J.H."/>
            <person name="Jeon C.O."/>
        </authorList>
    </citation>
    <scope>NUCLEOTIDE SEQUENCE</scope>
    <source>
        <strain evidence="2">15G1-11</strain>
    </source>
</reference>
<comment type="caution">
    <text evidence="2">The sequence shown here is derived from an EMBL/GenBank/DDBJ whole genome shotgun (WGS) entry which is preliminary data.</text>
</comment>
<keyword evidence="1" id="KW-0472">Membrane</keyword>
<protein>
    <submittedName>
        <fullName evidence="2">DUF4389 domain-containing protein</fullName>
    </submittedName>
</protein>
<evidence type="ECO:0000313" key="2">
    <source>
        <dbReference type="EMBL" id="MCZ2720434.1"/>
    </source>
</evidence>
<organism evidence="2 3">
    <name type="scientific">Marinomonas phaeophyticola</name>
    <dbReference type="NCBI Taxonomy" id="3004091"/>
    <lineage>
        <taxon>Bacteria</taxon>
        <taxon>Pseudomonadati</taxon>
        <taxon>Pseudomonadota</taxon>
        <taxon>Gammaproteobacteria</taxon>
        <taxon>Oceanospirillales</taxon>
        <taxon>Oceanospirillaceae</taxon>
        <taxon>Marinomonas</taxon>
    </lineage>
</organism>
<dbReference type="Pfam" id="PF14333">
    <property type="entry name" value="DUF4389"/>
    <property type="match status" value="1"/>
</dbReference>
<evidence type="ECO:0000256" key="1">
    <source>
        <dbReference type="SAM" id="Phobius"/>
    </source>
</evidence>
<keyword evidence="1" id="KW-0812">Transmembrane</keyword>
<accession>A0ABT4JS62</accession>